<sequence>MPHTLASRPPAGLRVHRLSDAAFAALGAGRPDAATVDELRRAQLSRHLLLLREINAAVPVPGYAALVAAERQDPARVRALLARPLVGVWATRCLTALRAGASRAEVPLGHLAALTGDAGPATPPLTAAHDGLSISVRVEDRDPLRAGLGLTPAPTLTPAERDRWQQTLTGAWRPLVERLRPDAEVLAAVLDCVVPVRTDPAARGISATSADAFGAVAMSEPADATALAVGLLHETRHSLLNAVQYLFDLHEQPDRLGYSPWRDDPRPAAGILHGAYAYLTVTRFWRSRRADPVAAFEFARWRAAVHTAASDLLAGGTLTAAGTRFVTALRAEVEPWLAEPLPAGVARLAAGANADHRLRWRLRNRHVSPGDARLLADAWTQGRPAPRITSELRAAPRRALEASSRLDLVHATLRGQPAPGSTPAGDLAYLRGDPAAALRAYRERVVADAGDDAAWAGLALAGGPAAVRDTPEVVAAAYRALDVPGADPLALAGWLSS</sequence>
<name>A0A919JJX1_9ACTN</name>
<protein>
    <recommendedName>
        <fullName evidence="3">HEXXH motif-containing protein</fullName>
    </recommendedName>
</protein>
<evidence type="ECO:0008006" key="3">
    <source>
        <dbReference type="Google" id="ProtNLM"/>
    </source>
</evidence>
<dbReference type="EMBL" id="BOMQ01000065">
    <property type="protein sequence ID" value="GIE52138.1"/>
    <property type="molecule type" value="Genomic_DNA"/>
</dbReference>
<dbReference type="Proteomes" id="UP000647172">
    <property type="component" value="Unassembled WGS sequence"/>
</dbReference>
<dbReference type="RefSeq" id="WP_239130698.1">
    <property type="nucleotide sequence ID" value="NZ_BOMQ01000065.1"/>
</dbReference>
<keyword evidence="2" id="KW-1185">Reference proteome</keyword>
<organism evidence="1 2">
    <name type="scientific">Actinoplanes nipponensis</name>
    <dbReference type="NCBI Taxonomy" id="135950"/>
    <lineage>
        <taxon>Bacteria</taxon>
        <taxon>Bacillati</taxon>
        <taxon>Actinomycetota</taxon>
        <taxon>Actinomycetes</taxon>
        <taxon>Micromonosporales</taxon>
        <taxon>Micromonosporaceae</taxon>
        <taxon>Actinoplanes</taxon>
    </lineage>
</organism>
<proteinExistence type="predicted"/>
<evidence type="ECO:0000313" key="1">
    <source>
        <dbReference type="EMBL" id="GIE52138.1"/>
    </source>
</evidence>
<gene>
    <name evidence="1" type="ORF">Ani05nite_56720</name>
</gene>
<accession>A0A919JJX1</accession>
<comment type="caution">
    <text evidence="1">The sequence shown here is derived from an EMBL/GenBank/DDBJ whole genome shotgun (WGS) entry which is preliminary data.</text>
</comment>
<evidence type="ECO:0000313" key="2">
    <source>
        <dbReference type="Proteomes" id="UP000647172"/>
    </source>
</evidence>
<dbReference type="AlphaFoldDB" id="A0A919JJX1"/>
<dbReference type="NCBIfam" id="TIGR04267">
    <property type="entry name" value="mod_HExxH"/>
    <property type="match status" value="1"/>
</dbReference>
<dbReference type="InterPro" id="IPR026337">
    <property type="entry name" value="AKG_HExxH"/>
</dbReference>
<reference evidence="1" key="1">
    <citation type="submission" date="2021-01" db="EMBL/GenBank/DDBJ databases">
        <title>Whole genome shotgun sequence of Actinoplanes nipponensis NBRC 14063.</title>
        <authorList>
            <person name="Komaki H."/>
            <person name="Tamura T."/>
        </authorList>
    </citation>
    <scope>NUCLEOTIDE SEQUENCE</scope>
    <source>
        <strain evidence="1">NBRC 14063</strain>
    </source>
</reference>